<feature type="domain" description="MYND-type" evidence="5">
    <location>
        <begin position="194"/>
        <end position="257"/>
    </location>
</feature>
<dbReference type="PROSITE" id="PS50865">
    <property type="entry name" value="ZF_MYND_2"/>
    <property type="match status" value="1"/>
</dbReference>
<comment type="caution">
    <text evidence="6">The sequence shown here is derived from an EMBL/GenBank/DDBJ whole genome shotgun (WGS) entry which is preliminary data.</text>
</comment>
<gene>
    <name evidence="6" type="ORF">DFH07DRAFT_958175</name>
</gene>
<evidence type="ECO:0000256" key="2">
    <source>
        <dbReference type="ARBA" id="ARBA00022771"/>
    </source>
</evidence>
<evidence type="ECO:0000256" key="1">
    <source>
        <dbReference type="ARBA" id="ARBA00022723"/>
    </source>
</evidence>
<keyword evidence="1" id="KW-0479">Metal-binding</keyword>
<dbReference type="Pfam" id="PF01753">
    <property type="entry name" value="zf-MYND"/>
    <property type="match status" value="1"/>
</dbReference>
<dbReference type="SUPFAM" id="SSF144232">
    <property type="entry name" value="HIT/MYND zinc finger-like"/>
    <property type="match status" value="1"/>
</dbReference>
<dbReference type="Proteomes" id="UP001215280">
    <property type="component" value="Unassembled WGS sequence"/>
</dbReference>
<accession>A0AAD7JBA8</accession>
<protein>
    <recommendedName>
        <fullName evidence="5">MYND-type domain-containing protein</fullName>
    </recommendedName>
</protein>
<evidence type="ECO:0000256" key="4">
    <source>
        <dbReference type="PROSITE-ProRule" id="PRU00134"/>
    </source>
</evidence>
<evidence type="ECO:0000256" key="3">
    <source>
        <dbReference type="ARBA" id="ARBA00022833"/>
    </source>
</evidence>
<dbReference type="InterPro" id="IPR002893">
    <property type="entry name" value="Znf_MYND"/>
</dbReference>
<name>A0AAD7JBA8_9AGAR</name>
<keyword evidence="3" id="KW-0862">Zinc</keyword>
<reference evidence="6" key="1">
    <citation type="submission" date="2023-03" db="EMBL/GenBank/DDBJ databases">
        <title>Massive genome expansion in bonnet fungi (Mycena s.s.) driven by repeated elements and novel gene families across ecological guilds.</title>
        <authorList>
            <consortium name="Lawrence Berkeley National Laboratory"/>
            <person name="Harder C.B."/>
            <person name="Miyauchi S."/>
            <person name="Viragh M."/>
            <person name="Kuo A."/>
            <person name="Thoen E."/>
            <person name="Andreopoulos B."/>
            <person name="Lu D."/>
            <person name="Skrede I."/>
            <person name="Drula E."/>
            <person name="Henrissat B."/>
            <person name="Morin E."/>
            <person name="Kohler A."/>
            <person name="Barry K."/>
            <person name="LaButti K."/>
            <person name="Morin E."/>
            <person name="Salamov A."/>
            <person name="Lipzen A."/>
            <person name="Mereny Z."/>
            <person name="Hegedus B."/>
            <person name="Baldrian P."/>
            <person name="Stursova M."/>
            <person name="Weitz H."/>
            <person name="Taylor A."/>
            <person name="Grigoriev I.V."/>
            <person name="Nagy L.G."/>
            <person name="Martin F."/>
            <person name="Kauserud H."/>
        </authorList>
    </citation>
    <scope>NUCLEOTIDE SEQUENCE</scope>
    <source>
        <strain evidence="6">CBHHK188m</strain>
    </source>
</reference>
<proteinExistence type="predicted"/>
<dbReference type="AlphaFoldDB" id="A0AAD7JBA8"/>
<sequence length="267" mass="30528">MAEGGKELEAFLFDDDLGEFRKAAIIIEQRVAADVESEDAERKAAGEIEDVAESDLAAYVLSWFYGDISVVFIVETRPHQVRPGGRFGRCLGASLLVVTREWQLKLNRDGPEVARTPIFISAFFNICEFSDDPVVFYYVGHHIQCDAQMRSGTDWLRLLDAYTDMQHSIEQRYTWSDMTITGKWDCPMFFGCDADECLKKAMLELRKQRVRGIRNEVVEERLDKWGVKPEACAACGWTSYCSTACQKAHWAKHKSQCLEKRKSKNRS</sequence>
<keyword evidence="2 4" id="KW-0863">Zinc-finger</keyword>
<dbReference type="EMBL" id="JARJLG010000053">
    <property type="protein sequence ID" value="KAJ7759029.1"/>
    <property type="molecule type" value="Genomic_DNA"/>
</dbReference>
<keyword evidence="7" id="KW-1185">Reference proteome</keyword>
<evidence type="ECO:0000313" key="7">
    <source>
        <dbReference type="Proteomes" id="UP001215280"/>
    </source>
</evidence>
<organism evidence="6 7">
    <name type="scientific">Mycena maculata</name>
    <dbReference type="NCBI Taxonomy" id="230809"/>
    <lineage>
        <taxon>Eukaryota</taxon>
        <taxon>Fungi</taxon>
        <taxon>Dikarya</taxon>
        <taxon>Basidiomycota</taxon>
        <taxon>Agaricomycotina</taxon>
        <taxon>Agaricomycetes</taxon>
        <taxon>Agaricomycetidae</taxon>
        <taxon>Agaricales</taxon>
        <taxon>Marasmiineae</taxon>
        <taxon>Mycenaceae</taxon>
        <taxon>Mycena</taxon>
    </lineage>
</organism>
<evidence type="ECO:0000313" key="6">
    <source>
        <dbReference type="EMBL" id="KAJ7759029.1"/>
    </source>
</evidence>
<dbReference type="GO" id="GO:0008270">
    <property type="term" value="F:zinc ion binding"/>
    <property type="evidence" value="ECO:0007669"/>
    <property type="project" value="UniProtKB-KW"/>
</dbReference>
<evidence type="ECO:0000259" key="5">
    <source>
        <dbReference type="PROSITE" id="PS50865"/>
    </source>
</evidence>
<dbReference type="Gene3D" id="6.10.140.2220">
    <property type="match status" value="1"/>
</dbReference>